<keyword evidence="3 5" id="KW-0663">Pyridoxal phosphate</keyword>
<dbReference type="Pfam" id="PF00266">
    <property type="entry name" value="Aminotran_5"/>
    <property type="match status" value="1"/>
</dbReference>
<organism evidence="9">
    <name type="scientific">candidate division WOR-3 bacterium</name>
    <dbReference type="NCBI Taxonomy" id="2052148"/>
    <lineage>
        <taxon>Bacteria</taxon>
        <taxon>Bacteria division WOR-3</taxon>
    </lineage>
</organism>
<dbReference type="InterPro" id="IPR000192">
    <property type="entry name" value="Aminotrans_V_dom"/>
</dbReference>
<evidence type="ECO:0000256" key="3">
    <source>
        <dbReference type="ARBA" id="ARBA00022898"/>
    </source>
</evidence>
<dbReference type="GO" id="GO:0004760">
    <property type="term" value="F:L-serine-pyruvate transaminase activity"/>
    <property type="evidence" value="ECO:0007669"/>
    <property type="project" value="TreeGrafter"/>
</dbReference>
<dbReference type="EMBL" id="DTLI01000147">
    <property type="protein sequence ID" value="HHS52432.1"/>
    <property type="molecule type" value="Genomic_DNA"/>
</dbReference>
<dbReference type="InterPro" id="IPR020578">
    <property type="entry name" value="Aminotrans_V_PyrdxlP_BS"/>
</dbReference>
<reference evidence="9" key="1">
    <citation type="journal article" date="2020" name="mSystems">
        <title>Genome- and Community-Level Interaction Insights into Carbon Utilization and Element Cycling Functions of Hydrothermarchaeota in Hydrothermal Sediment.</title>
        <authorList>
            <person name="Zhou Z."/>
            <person name="Liu Y."/>
            <person name="Xu W."/>
            <person name="Pan J."/>
            <person name="Luo Z.H."/>
            <person name="Li M."/>
        </authorList>
    </citation>
    <scope>NUCLEOTIDE SEQUENCE [LARGE SCALE GENOMIC DNA]</scope>
    <source>
        <strain evidence="9">SpSt-876</strain>
    </source>
</reference>
<evidence type="ECO:0000256" key="1">
    <source>
        <dbReference type="ARBA" id="ARBA00001933"/>
    </source>
</evidence>
<evidence type="ECO:0000256" key="2">
    <source>
        <dbReference type="ARBA" id="ARBA00009236"/>
    </source>
</evidence>
<keyword evidence="9" id="KW-0808">Transferase</keyword>
<dbReference type="Gene3D" id="3.90.1150.10">
    <property type="entry name" value="Aspartate Aminotransferase, domain 1"/>
    <property type="match status" value="1"/>
</dbReference>
<evidence type="ECO:0000313" key="9">
    <source>
        <dbReference type="EMBL" id="HHS52432.1"/>
    </source>
</evidence>
<proteinExistence type="inferred from homology"/>
<keyword evidence="9" id="KW-0032">Aminotransferase</keyword>
<dbReference type="GO" id="GO:0019265">
    <property type="term" value="P:glycine biosynthetic process, by transamination of glyoxylate"/>
    <property type="evidence" value="ECO:0007669"/>
    <property type="project" value="TreeGrafter"/>
</dbReference>
<dbReference type="PIRSF" id="PIRSF000524">
    <property type="entry name" value="SPT"/>
    <property type="match status" value="1"/>
</dbReference>
<evidence type="ECO:0000256" key="7">
    <source>
        <dbReference type="RuleBase" id="RU004504"/>
    </source>
</evidence>
<sequence length="358" mass="40453">MDKKYTLFTPGPTEVPDFIYDAVSKPLIYHREQAFTEIYAALETKMKKLLKTKSSVYFLTASGTGAMETAVCNLVSYHDRVLVASCGKFGQRWNEICIRFGTYVDLLQVPYGQSVPPDDLERRLRTDDTCRLVFTALTETSTGAVQDIKAFGEICRKNNRILIVDAIAGLGVDEFKMDEWKVDVVCGASQKGLFSPPGLAFIALNERAWEIVEKTRSPRYYFDLKLYKQFAEKGQTPWTPAISLFFALDCALNRILKVGIEKTWQRHRSQAEFLRAKIKKLGLEFLPEHPSNALTVIKMPEGVDGSKIVEMAKRKKILFANGQAELKGKIVRIGHMGAINKTDLNRAFKVFKAVFNEV</sequence>
<evidence type="ECO:0000256" key="5">
    <source>
        <dbReference type="PIRSR" id="PIRSR000524-50"/>
    </source>
</evidence>
<feature type="modified residue" description="N6-(pyridoxal phosphate)lysine" evidence="5">
    <location>
        <position position="191"/>
    </location>
</feature>
<gene>
    <name evidence="9" type="ORF">ENW73_06165</name>
</gene>
<feature type="domain" description="Aminotransferase class V" evidence="8">
    <location>
        <begin position="28"/>
        <end position="323"/>
    </location>
</feature>
<dbReference type="GO" id="GO:0008453">
    <property type="term" value="F:alanine-glyoxylate transaminase activity"/>
    <property type="evidence" value="ECO:0007669"/>
    <property type="project" value="TreeGrafter"/>
</dbReference>
<dbReference type="InterPro" id="IPR015422">
    <property type="entry name" value="PyrdxlP-dep_Trfase_small"/>
</dbReference>
<dbReference type="InterPro" id="IPR015424">
    <property type="entry name" value="PyrdxlP-dep_Trfase"/>
</dbReference>
<comment type="similarity">
    <text evidence="2 6">Belongs to the class-V pyridoxal-phosphate-dependent aminotransferase family.</text>
</comment>
<dbReference type="SUPFAM" id="SSF53383">
    <property type="entry name" value="PLP-dependent transferases"/>
    <property type="match status" value="1"/>
</dbReference>
<dbReference type="Gene3D" id="3.40.640.10">
    <property type="entry name" value="Type I PLP-dependent aspartate aminotransferase-like (Major domain)"/>
    <property type="match status" value="1"/>
</dbReference>
<protein>
    <submittedName>
        <fullName evidence="9">Alanine--glyoxylate aminotransferase family protein</fullName>
    </submittedName>
</protein>
<evidence type="ECO:0000256" key="6">
    <source>
        <dbReference type="RuleBase" id="RU004075"/>
    </source>
</evidence>
<dbReference type="PANTHER" id="PTHR21152:SF40">
    <property type="entry name" value="ALANINE--GLYOXYLATE AMINOTRANSFERASE"/>
    <property type="match status" value="1"/>
</dbReference>
<comment type="caution">
    <text evidence="9">The sequence shown here is derived from an EMBL/GenBank/DDBJ whole genome shotgun (WGS) entry which is preliminary data.</text>
</comment>
<dbReference type="PROSITE" id="PS00595">
    <property type="entry name" value="AA_TRANSFER_CLASS_5"/>
    <property type="match status" value="1"/>
</dbReference>
<feature type="binding site" evidence="4">
    <location>
        <position position="332"/>
    </location>
    <ligand>
        <name>substrate</name>
    </ligand>
</feature>
<name>A0A7C6A9I2_UNCW3</name>
<dbReference type="InterPro" id="IPR024169">
    <property type="entry name" value="SP_NH2Trfase/AEP_transaminase"/>
</dbReference>
<dbReference type="PANTHER" id="PTHR21152">
    <property type="entry name" value="AMINOTRANSFERASE CLASS V"/>
    <property type="match status" value="1"/>
</dbReference>
<accession>A0A7C6A9I2</accession>
<dbReference type="AlphaFoldDB" id="A0A7C6A9I2"/>
<evidence type="ECO:0000256" key="4">
    <source>
        <dbReference type="PIRSR" id="PIRSR000524-1"/>
    </source>
</evidence>
<comment type="cofactor">
    <cofactor evidence="1 5 7">
        <name>pyridoxal 5'-phosphate</name>
        <dbReference type="ChEBI" id="CHEBI:597326"/>
    </cofactor>
</comment>
<evidence type="ECO:0000259" key="8">
    <source>
        <dbReference type="Pfam" id="PF00266"/>
    </source>
</evidence>
<dbReference type="InterPro" id="IPR015421">
    <property type="entry name" value="PyrdxlP-dep_Trfase_major"/>
</dbReference>